<dbReference type="RefSeq" id="WP_139071278.1">
    <property type="nucleotide sequence ID" value="NZ_CP040899.1"/>
</dbReference>
<dbReference type="PANTHER" id="PTHR30409">
    <property type="entry name" value="CARBAMATE KINASE"/>
    <property type="match status" value="1"/>
</dbReference>
<dbReference type="InterPro" id="IPR001048">
    <property type="entry name" value="Asp/Glu/Uridylate_kinase"/>
</dbReference>
<dbReference type="InterPro" id="IPR036393">
    <property type="entry name" value="AceGlu_kinase-like_sf"/>
</dbReference>
<dbReference type="SUPFAM" id="SSF53633">
    <property type="entry name" value="Carbamate kinase-like"/>
    <property type="match status" value="1"/>
</dbReference>
<dbReference type="Pfam" id="PF00696">
    <property type="entry name" value="AA_kinase"/>
    <property type="match status" value="1"/>
</dbReference>
<evidence type="ECO:0000313" key="8">
    <source>
        <dbReference type="Proteomes" id="UP000313948"/>
    </source>
</evidence>
<comment type="similarity">
    <text evidence="1 4">Belongs to the carbamate kinase family.</text>
</comment>
<dbReference type="PIRSF" id="PIRSF000723">
    <property type="entry name" value="Carbamate_kin"/>
    <property type="match status" value="1"/>
</dbReference>
<feature type="region of interest" description="Disordered" evidence="5">
    <location>
        <begin position="315"/>
        <end position="338"/>
    </location>
</feature>
<name>A0ABX5VIU0_9MICO</name>
<dbReference type="PRINTS" id="PR01469">
    <property type="entry name" value="CARBMTKINASE"/>
</dbReference>
<dbReference type="CDD" id="cd04235">
    <property type="entry name" value="AAK_CK"/>
    <property type="match status" value="1"/>
</dbReference>
<proteinExistence type="inferred from homology"/>
<evidence type="ECO:0000256" key="4">
    <source>
        <dbReference type="PIRNR" id="PIRNR000723"/>
    </source>
</evidence>
<evidence type="ECO:0000259" key="6">
    <source>
        <dbReference type="Pfam" id="PF00696"/>
    </source>
</evidence>
<evidence type="ECO:0000256" key="3">
    <source>
        <dbReference type="ARBA" id="ARBA00022777"/>
    </source>
</evidence>
<dbReference type="PANTHER" id="PTHR30409:SF1">
    <property type="entry name" value="CARBAMATE KINASE-RELATED"/>
    <property type="match status" value="1"/>
</dbReference>
<gene>
    <name evidence="7" type="ORF">FE251_02040</name>
</gene>
<protein>
    <recommendedName>
        <fullName evidence="4">Carbamate kinase</fullName>
    </recommendedName>
</protein>
<feature type="domain" description="Aspartate/glutamate/uridylate kinase" evidence="6">
    <location>
        <begin position="5"/>
        <end position="299"/>
    </location>
</feature>
<dbReference type="Proteomes" id="UP000313948">
    <property type="component" value="Chromosome"/>
</dbReference>
<evidence type="ECO:0000313" key="7">
    <source>
        <dbReference type="EMBL" id="QDB78287.1"/>
    </source>
</evidence>
<dbReference type="GO" id="GO:0016301">
    <property type="term" value="F:kinase activity"/>
    <property type="evidence" value="ECO:0007669"/>
    <property type="project" value="UniProtKB-KW"/>
</dbReference>
<accession>A0ABX5VIU0</accession>
<evidence type="ECO:0000256" key="2">
    <source>
        <dbReference type="ARBA" id="ARBA00022679"/>
    </source>
</evidence>
<dbReference type="NCBIfam" id="NF009007">
    <property type="entry name" value="PRK12352.1"/>
    <property type="match status" value="1"/>
</dbReference>
<dbReference type="InterPro" id="IPR003964">
    <property type="entry name" value="Carb_kinase"/>
</dbReference>
<evidence type="ECO:0000256" key="5">
    <source>
        <dbReference type="SAM" id="MobiDB-lite"/>
    </source>
</evidence>
<keyword evidence="8" id="KW-1185">Reference proteome</keyword>
<sequence length="338" mass="35510">MTRTALVAIGGNALVLDGEPGSVQRQQERAATFGDLVADLVCDGWTVLVTHGNGPQVGYILRRGELVAAEADVEGLPDLPLWLAVADSQGGIGHILSVAVDNALVRRGRPERAVTVLTHAEVDAADPAFDDPTKPIGGVMGAEVARRRAAEEGWRVTQTGEGTFRRVVPSPRPRHIVESEQIRVLMESGAVVVAAGGGGIPVARDEAGWRSVDAVIDKDRASALLAASTGVDTLVLVTGVDEVYVGYGTERQRALRTVSAQEMREHLAAGEFPAGSMGPKVESALAFVDAGGQHAIITSLPNLRDALTGRTGTHLTAGNHVGPDLHMIPTPRQEQELP</sequence>
<keyword evidence="3 4" id="KW-0418">Kinase</keyword>
<dbReference type="EMBL" id="CP040899">
    <property type="protein sequence ID" value="QDB78287.1"/>
    <property type="molecule type" value="Genomic_DNA"/>
</dbReference>
<keyword evidence="2 4" id="KW-0808">Transferase</keyword>
<organism evidence="7 8">
    <name type="scientific">Georgenia wutianyii</name>
    <dbReference type="NCBI Taxonomy" id="2585135"/>
    <lineage>
        <taxon>Bacteria</taxon>
        <taxon>Bacillati</taxon>
        <taxon>Actinomycetota</taxon>
        <taxon>Actinomycetes</taxon>
        <taxon>Micrococcales</taxon>
        <taxon>Bogoriellaceae</taxon>
        <taxon>Georgenia</taxon>
    </lineage>
</organism>
<dbReference type="Gene3D" id="3.40.1160.10">
    <property type="entry name" value="Acetylglutamate kinase-like"/>
    <property type="match status" value="1"/>
</dbReference>
<reference evidence="7 8" key="1">
    <citation type="submission" date="2019-05" db="EMBL/GenBank/DDBJ databases">
        <title>Georgenia *** sp. nov., and Georgenia *** sp. nov., isolated from the intestinal contents of plateau pika (Ochotona curzoniae) in the Qinghai-Tibet plateau of China.</title>
        <authorList>
            <person name="Tian Z."/>
        </authorList>
    </citation>
    <scope>NUCLEOTIDE SEQUENCE [LARGE SCALE GENOMIC DNA]</scope>
    <source>
        <strain evidence="7 8">Z294</strain>
    </source>
</reference>
<evidence type="ECO:0000256" key="1">
    <source>
        <dbReference type="ARBA" id="ARBA00011066"/>
    </source>
</evidence>